<name>A0A326U0U1_THEHA</name>
<organism evidence="1 2">
    <name type="scientific">Thermosporothrix hazakensis</name>
    <dbReference type="NCBI Taxonomy" id="644383"/>
    <lineage>
        <taxon>Bacteria</taxon>
        <taxon>Bacillati</taxon>
        <taxon>Chloroflexota</taxon>
        <taxon>Ktedonobacteria</taxon>
        <taxon>Ktedonobacterales</taxon>
        <taxon>Thermosporotrichaceae</taxon>
        <taxon>Thermosporothrix</taxon>
    </lineage>
</organism>
<gene>
    <name evidence="1" type="ORF">EI42_04740</name>
</gene>
<dbReference type="Proteomes" id="UP000248806">
    <property type="component" value="Unassembled WGS sequence"/>
</dbReference>
<protein>
    <submittedName>
        <fullName evidence="1">Uncharacterized protein</fullName>
    </submittedName>
</protein>
<dbReference type="EMBL" id="QKUF01000023">
    <property type="protein sequence ID" value="PZW24049.1"/>
    <property type="molecule type" value="Genomic_DNA"/>
</dbReference>
<keyword evidence="2" id="KW-1185">Reference proteome</keyword>
<evidence type="ECO:0000313" key="1">
    <source>
        <dbReference type="EMBL" id="PZW24049.1"/>
    </source>
</evidence>
<reference evidence="1 2" key="1">
    <citation type="submission" date="2018-06" db="EMBL/GenBank/DDBJ databases">
        <title>Genomic Encyclopedia of Archaeal and Bacterial Type Strains, Phase II (KMG-II): from individual species to whole genera.</title>
        <authorList>
            <person name="Goeker M."/>
        </authorList>
    </citation>
    <scope>NUCLEOTIDE SEQUENCE [LARGE SCALE GENOMIC DNA]</scope>
    <source>
        <strain evidence="1 2">ATCC BAA-1881</strain>
    </source>
</reference>
<comment type="caution">
    <text evidence="1">The sequence shown here is derived from an EMBL/GenBank/DDBJ whole genome shotgun (WGS) entry which is preliminary data.</text>
</comment>
<dbReference type="AlphaFoldDB" id="A0A326U0U1"/>
<sequence length="102" mass="11624">MPQSYLLRGEERKASRQRSLIPQQAPYIVETVLKPRNFNLVPLIDGSCFQAQSAIKSGLAQLLHKAPKINLSLPWMEILPHLQMTGIIFQMHMAYQLCPPEL</sequence>
<accession>A0A326U0U1</accession>
<evidence type="ECO:0000313" key="2">
    <source>
        <dbReference type="Proteomes" id="UP000248806"/>
    </source>
</evidence>
<proteinExistence type="predicted"/>